<evidence type="ECO:0000256" key="3">
    <source>
        <dbReference type="ARBA" id="ARBA00007676"/>
    </source>
</evidence>
<feature type="domain" description="Signal recognition particle SRP72 subunit RNA-binding" evidence="12">
    <location>
        <begin position="532"/>
        <end position="584"/>
    </location>
</feature>
<evidence type="ECO:0000313" key="14">
    <source>
        <dbReference type="Proteomes" id="UP000291343"/>
    </source>
</evidence>
<dbReference type="PANTHER" id="PTHR14094:SF9">
    <property type="entry name" value="SIGNAL RECOGNITION PARTICLE SUBUNIT SRP72"/>
    <property type="match status" value="1"/>
</dbReference>
<dbReference type="GO" id="GO:0043022">
    <property type="term" value="F:ribosome binding"/>
    <property type="evidence" value="ECO:0007669"/>
    <property type="project" value="TreeGrafter"/>
</dbReference>
<evidence type="ECO:0000256" key="9">
    <source>
        <dbReference type="ARBA" id="ARBA00023135"/>
    </source>
</evidence>
<name>A0A482WGD7_LAOST</name>
<dbReference type="OrthoDB" id="5421607at2759"/>
<dbReference type="GO" id="GO:0005783">
    <property type="term" value="C:endoplasmic reticulum"/>
    <property type="evidence" value="ECO:0007669"/>
    <property type="project" value="UniProtKB-SubCell"/>
</dbReference>
<dbReference type="InterPro" id="IPR031545">
    <property type="entry name" value="SRP72_TPR-like"/>
</dbReference>
<evidence type="ECO:0000256" key="6">
    <source>
        <dbReference type="ARBA" id="ARBA00022737"/>
    </source>
</evidence>
<comment type="subcellular location">
    <subcellularLocation>
        <location evidence="2">Cytoplasm</location>
    </subcellularLocation>
    <subcellularLocation>
        <location evidence="1">Endoplasmic reticulum</location>
    </subcellularLocation>
</comment>
<feature type="compositionally biased region" description="Basic residues" evidence="11">
    <location>
        <begin position="548"/>
        <end position="557"/>
    </location>
</feature>
<dbReference type="GO" id="GO:0005786">
    <property type="term" value="C:signal recognition particle, endoplasmic reticulum targeting"/>
    <property type="evidence" value="ECO:0007669"/>
    <property type="project" value="UniProtKB-KW"/>
</dbReference>
<proteinExistence type="inferred from homology"/>
<dbReference type="SMR" id="A0A482WGD7"/>
<dbReference type="PANTHER" id="PTHR14094">
    <property type="entry name" value="SIGNAL RECOGNITION PARTICLE 72"/>
    <property type="match status" value="1"/>
</dbReference>
<comment type="similarity">
    <text evidence="3">Belongs to the SRP72 family.</text>
</comment>
<keyword evidence="6" id="KW-0677">Repeat</keyword>
<organism evidence="13 14">
    <name type="scientific">Laodelphax striatellus</name>
    <name type="common">Small brown planthopper</name>
    <name type="synonym">Delphax striatella</name>
    <dbReference type="NCBI Taxonomy" id="195883"/>
    <lineage>
        <taxon>Eukaryota</taxon>
        <taxon>Metazoa</taxon>
        <taxon>Ecdysozoa</taxon>
        <taxon>Arthropoda</taxon>
        <taxon>Hexapoda</taxon>
        <taxon>Insecta</taxon>
        <taxon>Pterygota</taxon>
        <taxon>Neoptera</taxon>
        <taxon>Paraneoptera</taxon>
        <taxon>Hemiptera</taxon>
        <taxon>Auchenorrhyncha</taxon>
        <taxon>Fulgoroidea</taxon>
        <taxon>Delphacidae</taxon>
        <taxon>Criomorphinae</taxon>
        <taxon>Laodelphax</taxon>
    </lineage>
</organism>
<dbReference type="EMBL" id="QKKF02036668">
    <property type="protein sequence ID" value="RZF32554.1"/>
    <property type="molecule type" value="Genomic_DNA"/>
</dbReference>
<evidence type="ECO:0000256" key="8">
    <source>
        <dbReference type="ARBA" id="ARBA00022824"/>
    </source>
</evidence>
<keyword evidence="9" id="KW-0733">Signal recognition particle</keyword>
<evidence type="ECO:0000256" key="1">
    <source>
        <dbReference type="ARBA" id="ARBA00004240"/>
    </source>
</evidence>
<dbReference type="Proteomes" id="UP000291343">
    <property type="component" value="Unassembled WGS sequence"/>
</dbReference>
<evidence type="ECO:0000256" key="7">
    <source>
        <dbReference type="ARBA" id="ARBA00022803"/>
    </source>
</evidence>
<dbReference type="FunFam" id="1.25.40.10:FF:000062">
    <property type="entry name" value="Signal recognition particle subunit SRP72"/>
    <property type="match status" value="1"/>
</dbReference>
<evidence type="ECO:0000256" key="10">
    <source>
        <dbReference type="ARBA" id="ARBA00023274"/>
    </source>
</evidence>
<keyword evidence="8" id="KW-0256">Endoplasmic reticulum</keyword>
<evidence type="ECO:0000259" key="12">
    <source>
        <dbReference type="Pfam" id="PF08492"/>
    </source>
</evidence>
<dbReference type="AlphaFoldDB" id="A0A482WGD7"/>
<keyword evidence="7" id="KW-0802">TPR repeat</keyword>
<dbReference type="SUPFAM" id="SSF48452">
    <property type="entry name" value="TPR-like"/>
    <property type="match status" value="1"/>
</dbReference>
<accession>A0A482WGD7</accession>
<dbReference type="Gene3D" id="1.25.40.10">
    <property type="entry name" value="Tetratricopeptide repeat domain"/>
    <property type="match status" value="3"/>
</dbReference>
<dbReference type="Pfam" id="PF08492">
    <property type="entry name" value="SRP72"/>
    <property type="match status" value="1"/>
</dbReference>
<evidence type="ECO:0000256" key="11">
    <source>
        <dbReference type="SAM" id="MobiDB-lite"/>
    </source>
</evidence>
<dbReference type="GO" id="GO:0008312">
    <property type="term" value="F:7S RNA binding"/>
    <property type="evidence" value="ECO:0007669"/>
    <property type="project" value="InterPro"/>
</dbReference>
<keyword evidence="5" id="KW-0963">Cytoplasm</keyword>
<dbReference type="InterPro" id="IPR011990">
    <property type="entry name" value="TPR-like_helical_dom_sf"/>
</dbReference>
<dbReference type="STRING" id="195883.A0A482WGD7"/>
<keyword evidence="14" id="KW-1185">Reference proteome</keyword>
<evidence type="ECO:0000313" key="13">
    <source>
        <dbReference type="EMBL" id="RZF32554.1"/>
    </source>
</evidence>
<feature type="region of interest" description="Disordered" evidence="11">
    <location>
        <begin position="532"/>
        <end position="601"/>
    </location>
</feature>
<evidence type="ECO:0000256" key="4">
    <source>
        <dbReference type="ARBA" id="ARBA00018350"/>
    </source>
</evidence>
<dbReference type="InterPro" id="IPR026270">
    <property type="entry name" value="SRP72"/>
</dbReference>
<feature type="compositionally biased region" description="Basic and acidic residues" evidence="11">
    <location>
        <begin position="569"/>
        <end position="581"/>
    </location>
</feature>
<dbReference type="GO" id="GO:0006614">
    <property type="term" value="P:SRP-dependent cotranslational protein targeting to membrane"/>
    <property type="evidence" value="ECO:0007669"/>
    <property type="project" value="InterPro"/>
</dbReference>
<dbReference type="FunCoup" id="A0A482WGD7">
    <property type="interactions" value="1084"/>
</dbReference>
<reference evidence="13 14" key="1">
    <citation type="journal article" date="2017" name="Gigascience">
        <title>Genome sequence of the small brown planthopper, Laodelphax striatellus.</title>
        <authorList>
            <person name="Zhu J."/>
            <person name="Jiang F."/>
            <person name="Wang X."/>
            <person name="Yang P."/>
            <person name="Bao Y."/>
            <person name="Zhao W."/>
            <person name="Wang W."/>
            <person name="Lu H."/>
            <person name="Wang Q."/>
            <person name="Cui N."/>
            <person name="Li J."/>
            <person name="Chen X."/>
            <person name="Luo L."/>
            <person name="Yu J."/>
            <person name="Kang L."/>
            <person name="Cui F."/>
        </authorList>
    </citation>
    <scope>NUCLEOTIDE SEQUENCE [LARGE SCALE GENOMIC DNA]</scope>
    <source>
        <strain evidence="13">Lst14</strain>
    </source>
</reference>
<sequence>MASTASASVLYAELNKFCQNGDYERALKSANKVLHHYQDEEKAFHCKIVCLIQLSRFQDALQAFSKQPKFAESMVFEKAYCQYRLNNTLDALKTVESCNEITLKIKELKAQILYRLERYEECFDVYRDVVKNSNDEYEDERETNLSAVIANLSIEGSTKEVPELREQTYELAYNAACSLIGKKQFLEAERKLKVAEKLCRESLEQEDATEEEIEEELGIIRVQQAYCIQMQGREKEAQAIYNATLKRKPDDIGLTAICSTNSVAINRDQNIFDSKKKMKNATSDGLQHKLTSRQRRDIAFNQCLFAMYNNQNDHCVQLCDKLVKQHPEMAAKITLVKAMSLARDSKLSDATKLLTTFADSHKDALLEMKLAAVHLLLTEGKISEATQLLNTLGDLLYKPGIVSALVTLYMAQGNRDAASQLLQKAVDWYRKNKVSSGRLSALWRQAADFHLRGGEPAVAAQSLEELLKLSPDDKKTLAQLVIAYAQFDPEKAKSVSKRLVSSADLTADADVDTLEAANWMMGTKVIKKTATKVEASPGTPGNELLQTNKKKRKRPGKLPKNYDANCDPDPERWLPRHERSTFRKKKDRRNKDIGKGTQGAATGAADQLLSVISSSHNQRRPLFSWLKLQWRIASLKNKWDREFDKDDFLTGTNQAVVTITNKIQQNDFENLKGLIEDEALSKLKLESIMTWPALLKNNVGIHHRHIMSTKLIDLRKSLQKQEDESGSERRICEIDVLTLAMKKILLKERTHGLLLFNVYTSFFRDFSPEIVPEWTVNSFGITAVVIPPQPGLDIPQDK</sequence>
<comment type="caution">
    <text evidence="13">The sequence shown here is derived from an EMBL/GenBank/DDBJ whole genome shotgun (WGS) entry which is preliminary data.</text>
</comment>
<dbReference type="InParanoid" id="A0A482WGD7"/>
<dbReference type="InterPro" id="IPR013699">
    <property type="entry name" value="Signal_recog_part_SRP72_RNA-bd"/>
</dbReference>
<evidence type="ECO:0000256" key="5">
    <source>
        <dbReference type="ARBA" id="ARBA00022490"/>
    </source>
</evidence>
<evidence type="ECO:0000256" key="2">
    <source>
        <dbReference type="ARBA" id="ARBA00004496"/>
    </source>
</evidence>
<gene>
    <name evidence="13" type="ORF">LSTR_LSTR006549</name>
</gene>
<keyword evidence="10" id="KW-0687">Ribonucleoprotein</keyword>
<dbReference type="Pfam" id="PF17004">
    <property type="entry name" value="SRP_TPR_like"/>
    <property type="match status" value="1"/>
</dbReference>
<protein>
    <recommendedName>
        <fullName evidence="4">Signal recognition particle subunit SRP72</fullName>
    </recommendedName>
</protein>